<dbReference type="AlphaFoldDB" id="A0A081S633"/>
<comment type="caution">
    <text evidence="2">The sequence shown here is derived from an EMBL/GenBank/DDBJ whole genome shotgun (WGS) entry which is preliminary data.</text>
</comment>
<dbReference type="InterPro" id="IPR027560">
    <property type="entry name" value="PEFG-CTERM"/>
</dbReference>
<evidence type="ECO:0008006" key="4">
    <source>
        <dbReference type="Google" id="ProtNLM"/>
    </source>
</evidence>
<keyword evidence="1" id="KW-0472">Membrane</keyword>
<proteinExistence type="predicted"/>
<keyword evidence="3" id="KW-1185">Reference proteome</keyword>
<evidence type="ECO:0000313" key="3">
    <source>
        <dbReference type="Proteomes" id="UP000028027"/>
    </source>
</evidence>
<accession>A0A081S633</accession>
<keyword evidence="1" id="KW-1133">Transmembrane helix</keyword>
<gene>
    <name evidence="2" type="ORF">AAA799E16_00903</name>
</gene>
<name>A0A081S633_9ARCH</name>
<dbReference type="EMBL" id="JNVL01000010">
    <property type="protein sequence ID" value="KER06386.1"/>
    <property type="molecule type" value="Genomic_DNA"/>
</dbReference>
<evidence type="ECO:0000256" key="1">
    <source>
        <dbReference type="SAM" id="Phobius"/>
    </source>
</evidence>
<feature type="transmembrane region" description="Helical" evidence="1">
    <location>
        <begin position="265"/>
        <end position="285"/>
    </location>
</feature>
<organism evidence="2 3">
    <name type="scientific">Marine Group I thaumarchaeote SCGC AAA799-E16</name>
    <dbReference type="NCBI Taxonomy" id="1502292"/>
    <lineage>
        <taxon>Archaea</taxon>
        <taxon>Nitrososphaerota</taxon>
        <taxon>Marine Group I</taxon>
    </lineage>
</organism>
<sequence>MNSRTSFALLAVLTAVGTLTMSSAYADEIPQACVGCSMEDARATSNKMLMQDIPVSVWTDKTGYKQGDVIMVNGQVANVASGFPVTITVVSPLNSIIAVDQITVGNDGTFETTINTAGNMWKYDGTYTIKANYGSADKKNSVKVELTGGVAYKPNYETPTTSKQCGANEITANGHCVPFSISGGTVTSATLNTDDNSIVININARESDGTLTVTPSKTVQDGIFMVLVDGQEWDDVEIVANKVTVMFPAGTEQIEIIGTFVIPEFGTIAAMILAVAIISIIAVSAKSRLSIMPRY</sequence>
<protein>
    <recommendedName>
        <fullName evidence="4">PEFG-CTERM sorting domain-containing protein</fullName>
    </recommendedName>
</protein>
<keyword evidence="1" id="KW-0812">Transmembrane</keyword>
<reference evidence="2 3" key="1">
    <citation type="submission" date="2014-06" db="EMBL/GenBank/DDBJ databases">
        <authorList>
            <person name="Ngugi D.K."/>
            <person name="Blom J."/>
            <person name="Alam I."/>
            <person name="Rashid M."/>
            <person name="Ba Alawi W."/>
            <person name="Zhang G."/>
            <person name="Hikmawan T."/>
            <person name="Guan Y."/>
            <person name="Antunes A."/>
            <person name="Siam R."/>
            <person name="Eldorry H."/>
            <person name="Bajic V."/>
            <person name="Stingl U."/>
        </authorList>
    </citation>
    <scope>NUCLEOTIDE SEQUENCE [LARGE SCALE GENOMIC DNA]</scope>
    <source>
        <strain evidence="2">SCGC AAA799-E16</strain>
    </source>
</reference>
<evidence type="ECO:0000313" key="2">
    <source>
        <dbReference type="EMBL" id="KER06386.1"/>
    </source>
</evidence>
<dbReference type="NCBIfam" id="TIGR04296">
    <property type="entry name" value="PEFG-CTERM"/>
    <property type="match status" value="1"/>
</dbReference>
<dbReference type="Proteomes" id="UP000028027">
    <property type="component" value="Unassembled WGS sequence"/>
</dbReference>
<dbReference type="PATRIC" id="fig|1502292.3.peg.835"/>